<dbReference type="InterPro" id="IPR058491">
    <property type="entry name" value="DUF8178"/>
</dbReference>
<dbReference type="OrthoDB" id="211504at2157"/>
<protein>
    <submittedName>
        <fullName evidence="2">Uncharacterized protein</fullName>
    </submittedName>
</protein>
<keyword evidence="1" id="KW-0812">Transmembrane</keyword>
<dbReference type="STRING" id="1227456.C450_07387"/>
<dbReference type="Pfam" id="PF26546">
    <property type="entry name" value="DUF8178"/>
    <property type="match status" value="1"/>
</dbReference>
<reference evidence="2 3" key="1">
    <citation type="journal article" date="2014" name="PLoS Genet.">
        <title>Phylogenetically driven sequencing of extremely halophilic archaea reveals strategies for static and dynamic osmo-response.</title>
        <authorList>
            <person name="Becker E.A."/>
            <person name="Seitzer P.M."/>
            <person name="Tritt A."/>
            <person name="Larsen D."/>
            <person name="Krusor M."/>
            <person name="Yao A.I."/>
            <person name="Wu D."/>
            <person name="Madern D."/>
            <person name="Eisen J.A."/>
            <person name="Darling A.E."/>
            <person name="Facciotti M.T."/>
        </authorList>
    </citation>
    <scope>NUCLEOTIDE SEQUENCE [LARGE SCALE GENOMIC DNA]</scope>
    <source>
        <strain evidence="2 3">DSM 8989</strain>
    </source>
</reference>
<name>M0N814_9EURY</name>
<evidence type="ECO:0000313" key="2">
    <source>
        <dbReference type="EMBL" id="EMA53713.1"/>
    </source>
</evidence>
<keyword evidence="1" id="KW-1133">Transmembrane helix</keyword>
<dbReference type="Proteomes" id="UP000011625">
    <property type="component" value="Unassembled WGS sequence"/>
</dbReference>
<feature type="transmembrane region" description="Helical" evidence="1">
    <location>
        <begin position="7"/>
        <end position="27"/>
    </location>
</feature>
<feature type="transmembrane region" description="Helical" evidence="1">
    <location>
        <begin position="33"/>
        <end position="55"/>
    </location>
</feature>
<keyword evidence="3" id="KW-1185">Reference proteome</keyword>
<evidence type="ECO:0000313" key="3">
    <source>
        <dbReference type="Proteomes" id="UP000011625"/>
    </source>
</evidence>
<evidence type="ECO:0000256" key="1">
    <source>
        <dbReference type="SAM" id="Phobius"/>
    </source>
</evidence>
<dbReference type="AlphaFoldDB" id="M0N814"/>
<sequence length="61" mass="5986">MDERTKVLAGAALIVVGTVTILLFALPTSLVSVSIPVPLAAIAALVLAAGTLLVGTSEGTV</sequence>
<organism evidence="2 3">
    <name type="scientific">Halococcus salifodinae DSM 8989</name>
    <dbReference type="NCBI Taxonomy" id="1227456"/>
    <lineage>
        <taxon>Archaea</taxon>
        <taxon>Methanobacteriati</taxon>
        <taxon>Methanobacteriota</taxon>
        <taxon>Stenosarchaea group</taxon>
        <taxon>Halobacteria</taxon>
        <taxon>Halobacteriales</taxon>
        <taxon>Halococcaceae</taxon>
        <taxon>Halococcus</taxon>
    </lineage>
</organism>
<keyword evidence="1" id="KW-0472">Membrane</keyword>
<dbReference type="EMBL" id="AOME01000050">
    <property type="protein sequence ID" value="EMA53713.1"/>
    <property type="molecule type" value="Genomic_DNA"/>
</dbReference>
<gene>
    <name evidence="2" type="ORF">C450_07387</name>
</gene>
<accession>M0N814</accession>
<comment type="caution">
    <text evidence="2">The sequence shown here is derived from an EMBL/GenBank/DDBJ whole genome shotgun (WGS) entry which is preliminary data.</text>
</comment>
<dbReference type="RefSeq" id="WP_005042008.1">
    <property type="nucleotide sequence ID" value="NZ_AOME01000050.1"/>
</dbReference>
<dbReference type="PATRIC" id="fig|1227456.3.peg.1476"/>
<proteinExistence type="predicted"/>